<sequence length="474" mass="51838">MPRPASNGFQDWPVQARVIRLREDTVPVWHVLQKRKLLLAMTMVLGATLAASFALYFPRNYTSETQILEDPRGLKIFSSEDLTPQGQAADMTTALVETQLRVLTSDSVLQRVVARLDLMHDPEFDGSERNPIQAAIAFIKRRLGSDGKAEPLETVALRSLQDKVRAQRLDRGFVIQLQVTAHDADKAASLGLAVAKTYIEGEALARRETARRAGGEVRDRLDDLATRVKQAEEAVEAFKVKNRLVGASGELVSAQELSALNLQIVTAQTKTSELKARADQIQSLAKTGVVPDNLPESVKSSTITSLRTQFAEADRLQADAAARLGPRHPDTLSLRNQIDRLRGQINAELSRIAAAARSEYERARVNDQALARSLQSLKTQALDVSQSLVRLRELERKAQASRTVYESYLARSREIGEQQGVDTGNVRIISPPLPPNKPTGPSATLIVLAGGVLGIALAAASAMLFEGVRRRSAL</sequence>
<reference evidence="9 10" key="1">
    <citation type="journal article" date="2021" name="Front. Microbiol.">
        <title>Comprehensive Comparative Genomics and Phenotyping of Methylobacterium Species.</title>
        <authorList>
            <person name="Alessa O."/>
            <person name="Ogura Y."/>
            <person name="Fujitani Y."/>
            <person name="Takami H."/>
            <person name="Hayashi T."/>
            <person name="Sahin N."/>
            <person name="Tani A."/>
        </authorList>
    </citation>
    <scope>NUCLEOTIDE SEQUENCE [LARGE SCALE GENOMIC DNA]</scope>
    <source>
        <strain evidence="9 10">DSM 23679</strain>
    </source>
</reference>
<protein>
    <recommendedName>
        <fullName evidence="11">Lipopolysaccharide biosynthesis protein</fullName>
    </recommendedName>
</protein>
<dbReference type="Pfam" id="PF13807">
    <property type="entry name" value="GNVR"/>
    <property type="match status" value="1"/>
</dbReference>
<keyword evidence="2" id="KW-1003">Cell membrane</keyword>
<evidence type="ECO:0000259" key="8">
    <source>
        <dbReference type="Pfam" id="PF13807"/>
    </source>
</evidence>
<keyword evidence="4 6" id="KW-1133">Transmembrane helix</keyword>
<dbReference type="InterPro" id="IPR050445">
    <property type="entry name" value="Bact_polysacc_biosynth/exp"/>
</dbReference>
<evidence type="ECO:0008006" key="11">
    <source>
        <dbReference type="Google" id="ProtNLM"/>
    </source>
</evidence>
<dbReference type="Pfam" id="PF02706">
    <property type="entry name" value="Wzz"/>
    <property type="match status" value="1"/>
</dbReference>
<keyword evidence="5 6" id="KW-0472">Membrane</keyword>
<evidence type="ECO:0000256" key="2">
    <source>
        <dbReference type="ARBA" id="ARBA00022475"/>
    </source>
</evidence>
<comment type="caution">
    <text evidence="9">The sequence shown here is derived from an EMBL/GenBank/DDBJ whole genome shotgun (WGS) entry which is preliminary data.</text>
</comment>
<feature type="domain" description="Polysaccharide chain length determinant N-terminal" evidence="7">
    <location>
        <begin position="29"/>
        <end position="115"/>
    </location>
</feature>
<dbReference type="InterPro" id="IPR003856">
    <property type="entry name" value="LPS_length_determ_N"/>
</dbReference>
<dbReference type="Proteomes" id="UP001055117">
    <property type="component" value="Unassembled WGS sequence"/>
</dbReference>
<proteinExistence type="predicted"/>
<evidence type="ECO:0000256" key="4">
    <source>
        <dbReference type="ARBA" id="ARBA00022989"/>
    </source>
</evidence>
<evidence type="ECO:0000256" key="5">
    <source>
        <dbReference type="ARBA" id="ARBA00023136"/>
    </source>
</evidence>
<keyword evidence="10" id="KW-1185">Reference proteome</keyword>
<evidence type="ECO:0000256" key="6">
    <source>
        <dbReference type="SAM" id="Phobius"/>
    </source>
</evidence>
<keyword evidence="3 6" id="KW-0812">Transmembrane</keyword>
<evidence type="ECO:0000256" key="3">
    <source>
        <dbReference type="ARBA" id="ARBA00022692"/>
    </source>
</evidence>
<dbReference type="PANTHER" id="PTHR32309:SF13">
    <property type="entry name" value="FERRIC ENTEROBACTIN TRANSPORT PROTEIN FEPE"/>
    <property type="match status" value="1"/>
</dbReference>
<evidence type="ECO:0000256" key="1">
    <source>
        <dbReference type="ARBA" id="ARBA00004651"/>
    </source>
</evidence>
<feature type="domain" description="Tyrosine-protein kinase G-rich" evidence="8">
    <location>
        <begin position="386"/>
        <end position="463"/>
    </location>
</feature>
<dbReference type="PANTHER" id="PTHR32309">
    <property type="entry name" value="TYROSINE-PROTEIN KINASE"/>
    <property type="match status" value="1"/>
</dbReference>
<accession>A0ABQ4QNV0</accession>
<evidence type="ECO:0000259" key="7">
    <source>
        <dbReference type="Pfam" id="PF02706"/>
    </source>
</evidence>
<name>A0ABQ4QNV0_9HYPH</name>
<dbReference type="InterPro" id="IPR032807">
    <property type="entry name" value="GNVR"/>
</dbReference>
<feature type="transmembrane region" description="Helical" evidence="6">
    <location>
        <begin position="37"/>
        <end position="57"/>
    </location>
</feature>
<organism evidence="9 10">
    <name type="scientific">Methylobacterium cerastii</name>
    <dbReference type="NCBI Taxonomy" id="932741"/>
    <lineage>
        <taxon>Bacteria</taxon>
        <taxon>Pseudomonadati</taxon>
        <taxon>Pseudomonadota</taxon>
        <taxon>Alphaproteobacteria</taxon>
        <taxon>Hyphomicrobiales</taxon>
        <taxon>Methylobacteriaceae</taxon>
        <taxon>Methylobacterium</taxon>
    </lineage>
</organism>
<evidence type="ECO:0000313" key="10">
    <source>
        <dbReference type="Proteomes" id="UP001055117"/>
    </source>
</evidence>
<comment type="subcellular location">
    <subcellularLocation>
        <location evidence="1">Cell membrane</location>
        <topology evidence="1">Multi-pass membrane protein</topology>
    </subcellularLocation>
</comment>
<gene>
    <name evidence="9" type="ORF">AFCDBAGC_4838</name>
</gene>
<feature type="transmembrane region" description="Helical" evidence="6">
    <location>
        <begin position="443"/>
        <end position="465"/>
    </location>
</feature>
<evidence type="ECO:0000313" key="9">
    <source>
        <dbReference type="EMBL" id="GJD46953.1"/>
    </source>
</evidence>
<dbReference type="EMBL" id="BPQG01000104">
    <property type="protein sequence ID" value="GJD46953.1"/>
    <property type="molecule type" value="Genomic_DNA"/>
</dbReference>